<name>M3IIQ8_CANMX</name>
<reference evidence="1 2" key="1">
    <citation type="submission" date="2013-02" db="EMBL/GenBank/DDBJ databases">
        <title>Genome sequence of Candida maltosa Xu316, a potential industrial strain for xylitol and ethanol production.</title>
        <authorList>
            <person name="Yu J."/>
            <person name="Wang Q."/>
            <person name="Geng X."/>
            <person name="Bao W."/>
            <person name="He P."/>
            <person name="Cai J."/>
        </authorList>
    </citation>
    <scope>NUCLEOTIDE SEQUENCE [LARGE SCALE GENOMIC DNA]</scope>
    <source>
        <strain evidence="2">Xu316</strain>
    </source>
</reference>
<evidence type="ECO:0000313" key="2">
    <source>
        <dbReference type="Proteomes" id="UP000011777"/>
    </source>
</evidence>
<protein>
    <submittedName>
        <fullName evidence="1">Uncharacterized protein</fullName>
    </submittedName>
</protein>
<evidence type="ECO:0000313" key="1">
    <source>
        <dbReference type="EMBL" id="EMG46251.1"/>
    </source>
</evidence>
<gene>
    <name evidence="1" type="ORF">G210_3509</name>
</gene>
<dbReference type="Proteomes" id="UP000011777">
    <property type="component" value="Unassembled WGS sequence"/>
</dbReference>
<sequence length="60" mass="6909">MKKSGENSSTETKQCKNNKLECVYIKPPNVDELDKLNRDVSNIVGRDEFTRWPEAITLKP</sequence>
<dbReference type="HOGENOM" id="CLU_2941509_0_0_1"/>
<keyword evidence="2" id="KW-1185">Reference proteome</keyword>
<comment type="caution">
    <text evidence="1">The sequence shown here is derived from an EMBL/GenBank/DDBJ whole genome shotgun (WGS) entry which is preliminary data.</text>
</comment>
<dbReference type="AlphaFoldDB" id="M3IIQ8"/>
<organism evidence="1 2">
    <name type="scientific">Candida maltosa (strain Xu316)</name>
    <name type="common">Yeast</name>
    <dbReference type="NCBI Taxonomy" id="1245528"/>
    <lineage>
        <taxon>Eukaryota</taxon>
        <taxon>Fungi</taxon>
        <taxon>Dikarya</taxon>
        <taxon>Ascomycota</taxon>
        <taxon>Saccharomycotina</taxon>
        <taxon>Pichiomycetes</taxon>
        <taxon>Debaryomycetaceae</taxon>
        <taxon>Candida/Lodderomyces clade</taxon>
        <taxon>Candida</taxon>
    </lineage>
</organism>
<dbReference type="EMBL" id="AOGT01002069">
    <property type="protein sequence ID" value="EMG46251.1"/>
    <property type="molecule type" value="Genomic_DNA"/>
</dbReference>
<proteinExistence type="predicted"/>
<accession>M3IIQ8</accession>